<dbReference type="Proteomes" id="UP000018362">
    <property type="component" value="Unassembled WGS sequence"/>
</dbReference>
<feature type="transmembrane region" description="Helical" evidence="1">
    <location>
        <begin position="24"/>
        <end position="42"/>
    </location>
</feature>
<keyword evidence="1" id="KW-0812">Transmembrane</keyword>
<comment type="caution">
    <text evidence="2">The sequence shown here is derived from an EMBL/GenBank/DDBJ whole genome shotgun (WGS) entry which is preliminary data.</text>
</comment>
<reference evidence="2" key="1">
    <citation type="submission" date="2012-11" db="EMBL/GenBank/DDBJ databases">
        <title>Dependencies among metagenomic species, viruses, plasmids and units of genetic variation.</title>
        <authorList>
            <person name="Nielsen H.B."/>
            <person name="Almeida M."/>
            <person name="Juncker A.S."/>
            <person name="Rasmussen S."/>
            <person name="Li J."/>
            <person name="Sunagawa S."/>
            <person name="Plichta D."/>
            <person name="Gautier L."/>
            <person name="Le Chatelier E."/>
            <person name="Peletier E."/>
            <person name="Bonde I."/>
            <person name="Nielsen T."/>
            <person name="Manichanh C."/>
            <person name="Arumugam M."/>
            <person name="Batto J."/>
            <person name="Santos M.B.Q.D."/>
            <person name="Blom N."/>
            <person name="Borruel N."/>
            <person name="Burgdorf K.S."/>
            <person name="Boumezbeur F."/>
            <person name="Casellas F."/>
            <person name="Dore J."/>
            <person name="Guarner F."/>
            <person name="Hansen T."/>
            <person name="Hildebrand F."/>
            <person name="Kaas R.S."/>
            <person name="Kennedy S."/>
            <person name="Kristiansen K."/>
            <person name="Kultima J.R."/>
            <person name="Leonard P."/>
            <person name="Levenez F."/>
            <person name="Lund O."/>
            <person name="Moumen B."/>
            <person name="Le Paslier D."/>
            <person name="Pons N."/>
            <person name="Pedersen O."/>
            <person name="Prifti E."/>
            <person name="Qin J."/>
            <person name="Raes J."/>
            <person name="Tap J."/>
            <person name="Tims S."/>
            <person name="Ussery D.W."/>
            <person name="Yamada T."/>
            <person name="MetaHit consortium"/>
            <person name="Renault P."/>
            <person name="Sicheritz-Ponten T."/>
            <person name="Bork P."/>
            <person name="Wang J."/>
            <person name="Brunak S."/>
            <person name="Ehrlich S.D."/>
        </authorList>
    </citation>
    <scope>NUCLEOTIDE SEQUENCE [LARGE SCALE GENOMIC DNA]</scope>
</reference>
<sequence length="203" mass="23850">MQLLDCACCRLLGRIKKCQITNEYHIFLIFYLEITFLAQITFMSNSQYPHSLLVHLQTYFLRFFSQLSGKRMNSSVELGIRTDIKHFFYCSFRNNLPFALFVFHNNRHSAACKVKRNFIYLFIIIFQILQRKLLDVRKNRFIHQILQSGLKEAVKISMTQNTLVIVTRTIRIDILLQHNLIACQCTCLIGTKNIHSTKILNGI</sequence>
<evidence type="ECO:0000313" key="3">
    <source>
        <dbReference type="Proteomes" id="UP000018362"/>
    </source>
</evidence>
<protein>
    <recommendedName>
        <fullName evidence="4">Transmembrane protein</fullName>
    </recommendedName>
</protein>
<keyword evidence="1" id="KW-1133">Transmembrane helix</keyword>
<keyword evidence="1" id="KW-0472">Membrane</keyword>
<accession>R6D5N4</accession>
<organism evidence="2 3">
    <name type="scientific">Phocaeicola coprocola CAG:162</name>
    <dbReference type="NCBI Taxonomy" id="1263040"/>
    <lineage>
        <taxon>Bacteria</taxon>
        <taxon>Pseudomonadati</taxon>
        <taxon>Bacteroidota</taxon>
        <taxon>Bacteroidia</taxon>
        <taxon>Bacteroidales</taxon>
        <taxon>Bacteroidaceae</taxon>
        <taxon>Phocaeicola</taxon>
    </lineage>
</organism>
<dbReference type="EMBL" id="CBCJ010000229">
    <property type="protein sequence ID" value="CDA73102.1"/>
    <property type="molecule type" value="Genomic_DNA"/>
</dbReference>
<gene>
    <name evidence="2" type="ORF">BN509_00796</name>
</gene>
<evidence type="ECO:0000313" key="2">
    <source>
        <dbReference type="EMBL" id="CDA73102.1"/>
    </source>
</evidence>
<name>R6D5N4_9BACT</name>
<evidence type="ECO:0008006" key="4">
    <source>
        <dbReference type="Google" id="ProtNLM"/>
    </source>
</evidence>
<evidence type="ECO:0000256" key="1">
    <source>
        <dbReference type="SAM" id="Phobius"/>
    </source>
</evidence>
<proteinExistence type="predicted"/>
<dbReference type="AlphaFoldDB" id="R6D5N4"/>